<evidence type="ECO:0000313" key="1">
    <source>
        <dbReference type="EMBL" id="BCS80055.1"/>
    </source>
</evidence>
<dbReference type="EMBL" id="AP024480">
    <property type="protein sequence ID" value="BCS80055.1"/>
    <property type="molecule type" value="Genomic_DNA"/>
</dbReference>
<proteinExistence type="predicted"/>
<reference evidence="1 2" key="1">
    <citation type="submission" date="2021-02" db="EMBL/GenBank/DDBJ databases">
        <title>Nitrogen-fixing ability and nitrogen fixation related genes of thermophilic fermentative bacteria in the genus Caldicellulosiruptor.</title>
        <authorList>
            <person name="Chen Y."/>
            <person name="Nishihara A."/>
            <person name="Haruta S."/>
        </authorList>
    </citation>
    <scope>NUCLEOTIDE SEQUENCE [LARGE SCALE GENOMIC DNA]</scope>
    <source>
        <strain evidence="1 2">YA01</strain>
    </source>
</reference>
<organism evidence="1 2">
    <name type="scientific">Caldicellulosiruptor diazotrophicus</name>
    <dbReference type="NCBI Taxonomy" id="2806205"/>
    <lineage>
        <taxon>Bacteria</taxon>
        <taxon>Bacillati</taxon>
        <taxon>Bacillota</taxon>
        <taxon>Bacillota incertae sedis</taxon>
        <taxon>Caldicellulosiruptorales</taxon>
        <taxon>Caldicellulosiruptoraceae</taxon>
        <taxon>Caldicellulosiruptor</taxon>
    </lineage>
</organism>
<dbReference type="RefSeq" id="WP_207180123.1">
    <property type="nucleotide sequence ID" value="NZ_AP024480.1"/>
</dbReference>
<dbReference type="SUPFAM" id="SSF69360">
    <property type="entry name" value="Cell wall binding repeat"/>
    <property type="match status" value="1"/>
</dbReference>
<dbReference type="Proteomes" id="UP000663623">
    <property type="component" value="Chromosome"/>
</dbReference>
<sequence>MKKVKIFICLLLVLILSISILTLTNAQQASSKNFVYIKPQFEDVMFWENGWISYLQGRKWGILSSSGNIIFKPQFDKIEPIVFDGASIMGIEDKFYKDIFIVWQNGKAGFIDTNAKIIEKPELDSLDVINPWINIYVCKKDSKYGFLNLDKKIYVSPQFEKMYFVVVLPYNLNGKYPNPHVKCVLSDENKKEFCLYALDLKDGVWPNSYLEYILVSKDGKCGAVDAFGNVFVDFKYNSFEEVLSDSKFTEAVQNMLSNESKPATSLRKNETNKTSPDYISSEIIGNKYFLVFQKATSKGYTQVKSKEYYDNVKNIGFTNFIAVCKNKKWGIVDINGKYVVKPQLDDIKEFSEGFIAFEQNGKWGFMDKNFKVAIKPQFDKAENFSEGYAAVMKSNLWGYINPSGKFIIKPQYTKAGPFFAKLAAASTKDFVGLIDTKGSFVVKFSAKNSQYSFVDSETYRFRYSSDSTLNSKNYELYKHTLNFPKFGYVVIDKKSKKVGLVLRGQGK</sequence>
<evidence type="ECO:0008006" key="3">
    <source>
        <dbReference type="Google" id="ProtNLM"/>
    </source>
</evidence>
<dbReference type="PANTHER" id="PTHR37841">
    <property type="entry name" value="GLR2918 PROTEIN"/>
    <property type="match status" value="1"/>
</dbReference>
<protein>
    <recommendedName>
        <fullName evidence="3">KWG Leptospira repeat protein</fullName>
    </recommendedName>
</protein>
<gene>
    <name evidence="1" type="ORF">CaldiYA01_00150</name>
</gene>
<dbReference type="Pfam" id="PF14903">
    <property type="entry name" value="WG_beta_rep"/>
    <property type="match status" value="2"/>
</dbReference>
<accession>A0ABM7NIX9</accession>
<dbReference type="InterPro" id="IPR032774">
    <property type="entry name" value="WG_beta_rep"/>
</dbReference>
<evidence type="ECO:0000313" key="2">
    <source>
        <dbReference type="Proteomes" id="UP000663623"/>
    </source>
</evidence>
<dbReference type="PANTHER" id="PTHR37841:SF1">
    <property type="entry name" value="DUF3298 DOMAIN-CONTAINING PROTEIN"/>
    <property type="match status" value="1"/>
</dbReference>
<keyword evidence="2" id="KW-1185">Reference proteome</keyword>
<name>A0ABM7NIX9_9FIRM</name>